<dbReference type="SUPFAM" id="SSF55729">
    <property type="entry name" value="Acyl-CoA N-acyltransferases (Nat)"/>
    <property type="match status" value="1"/>
</dbReference>
<dbReference type="eggNOG" id="COG0456">
    <property type="taxonomic scope" value="Bacteria"/>
</dbReference>
<comment type="caution">
    <text evidence="2">The sequence shown here is derived from an EMBL/GenBank/DDBJ whole genome shotgun (WGS) entry which is preliminary data.</text>
</comment>
<feature type="domain" description="N-acetyltransferase" evidence="1">
    <location>
        <begin position="4"/>
        <end position="191"/>
    </location>
</feature>
<evidence type="ECO:0000313" key="3">
    <source>
        <dbReference type="Proteomes" id="UP000029692"/>
    </source>
</evidence>
<dbReference type="EMBL" id="JNUP01000049">
    <property type="protein sequence ID" value="KGE72696.1"/>
    <property type="molecule type" value="Genomic_DNA"/>
</dbReference>
<organism evidence="2 3">
    <name type="scientific">Spirochaeta lutea</name>
    <dbReference type="NCBI Taxonomy" id="1480694"/>
    <lineage>
        <taxon>Bacteria</taxon>
        <taxon>Pseudomonadati</taxon>
        <taxon>Spirochaetota</taxon>
        <taxon>Spirochaetia</taxon>
        <taxon>Spirochaetales</taxon>
        <taxon>Spirochaetaceae</taxon>
        <taxon>Spirochaeta</taxon>
    </lineage>
</organism>
<dbReference type="CDD" id="cd04301">
    <property type="entry name" value="NAT_SF"/>
    <property type="match status" value="1"/>
</dbReference>
<protein>
    <recommendedName>
        <fullName evidence="1">N-acetyltransferase domain-containing protein</fullName>
    </recommendedName>
</protein>
<reference evidence="2 3" key="1">
    <citation type="submission" date="2014-05" db="EMBL/GenBank/DDBJ databases">
        <title>De novo Genome Sequence of Spirocheata sp.</title>
        <authorList>
            <person name="Shivani Y."/>
            <person name="Subhash Y."/>
            <person name="Tushar L."/>
            <person name="Sasikala C."/>
            <person name="Ramana C.V."/>
        </authorList>
    </citation>
    <scope>NUCLEOTIDE SEQUENCE [LARGE SCALE GENOMIC DNA]</scope>
    <source>
        <strain evidence="2 3">JC230</strain>
    </source>
</reference>
<evidence type="ECO:0000313" key="2">
    <source>
        <dbReference type="EMBL" id="KGE72696.1"/>
    </source>
</evidence>
<dbReference type="InterPro" id="IPR039968">
    <property type="entry name" value="BcerS-like"/>
</dbReference>
<dbReference type="RefSeq" id="WP_037546961.1">
    <property type="nucleotide sequence ID" value="NZ_JNUP01000049.1"/>
</dbReference>
<dbReference type="InterPro" id="IPR016181">
    <property type="entry name" value="Acyl_CoA_acyltransferase"/>
</dbReference>
<keyword evidence="3" id="KW-1185">Reference proteome</keyword>
<dbReference type="PROSITE" id="PS51186">
    <property type="entry name" value="GNAT"/>
    <property type="match status" value="1"/>
</dbReference>
<dbReference type="OrthoDB" id="9806005at2"/>
<dbReference type="Proteomes" id="UP000029692">
    <property type="component" value="Unassembled WGS sequence"/>
</dbReference>
<dbReference type="STRING" id="1480694.DC28_06510"/>
<sequence>MSEVVVKPVSTKKEMDMFIHFPWKVYRSPESHYPNWVPPLLMDEKHTFNRSHNKFFNHADQQEFLAFRDGRVVGRIAAMVDWNYVDYQKKKDGFFGFFEVLKDAEAALALHRAAEDYLRERGMDRVLGPVNQSTGHILGCMISAFDVPPVVQMGYNPEYYQEFHESAGYEKEMDLRSYIMDVSLPLSDKIKRVSELARKRNGVEVRKADVKQWAQTVDVVREIWNDAWTDNWGFTPWTEEEFAVMAADMKMIMDKDMVLMAYIDGEPAGFAFPVPDVNNIMINMNGRLFPTGIFKLLGGIKKVKNLRVAAFGVKKKFQNKGVDAAFVYDLYTQGQAKGYTGAEFSWILETNQRLTNMLENWGATYYKTHRIFRKPL</sequence>
<dbReference type="PANTHER" id="PTHR41368">
    <property type="entry name" value="PROTEIN YGHO"/>
    <property type="match status" value="1"/>
</dbReference>
<proteinExistence type="predicted"/>
<dbReference type="Gene3D" id="3.40.630.30">
    <property type="match status" value="1"/>
</dbReference>
<dbReference type="AlphaFoldDB" id="A0A098QYT7"/>
<evidence type="ECO:0000259" key="1">
    <source>
        <dbReference type="PROSITE" id="PS51186"/>
    </source>
</evidence>
<dbReference type="PANTHER" id="PTHR41368:SF1">
    <property type="entry name" value="PROTEIN YGHO"/>
    <property type="match status" value="1"/>
</dbReference>
<dbReference type="GO" id="GO:0016747">
    <property type="term" value="F:acyltransferase activity, transferring groups other than amino-acyl groups"/>
    <property type="evidence" value="ECO:0007669"/>
    <property type="project" value="InterPro"/>
</dbReference>
<accession>A0A098QYT7</accession>
<gene>
    <name evidence="2" type="ORF">DC28_06510</name>
</gene>
<name>A0A098QYT7_9SPIO</name>
<dbReference type="InterPro" id="IPR000182">
    <property type="entry name" value="GNAT_dom"/>
</dbReference>